<protein>
    <submittedName>
        <fullName evidence="1">HD domain-containing protein</fullName>
    </submittedName>
</protein>
<organism evidence="1 2">
    <name type="scientific">Paenibacillus terricola</name>
    <dbReference type="NCBI Taxonomy" id="2763503"/>
    <lineage>
        <taxon>Bacteria</taxon>
        <taxon>Bacillati</taxon>
        <taxon>Bacillota</taxon>
        <taxon>Bacilli</taxon>
        <taxon>Bacillales</taxon>
        <taxon>Paenibacillaceae</taxon>
        <taxon>Paenibacillus</taxon>
    </lineage>
</organism>
<reference evidence="1 2" key="1">
    <citation type="submission" date="2020-09" db="EMBL/GenBank/DDBJ databases">
        <title>Paenibacillus sp. strain PR3 16S rRNA gene Genome sequencing and assembly.</title>
        <authorList>
            <person name="Kim J."/>
        </authorList>
    </citation>
    <scope>NUCLEOTIDE SEQUENCE [LARGE SCALE GENOMIC DNA]</scope>
    <source>
        <strain evidence="1 2">PR3</strain>
    </source>
</reference>
<dbReference type="RefSeq" id="WP_191206456.1">
    <property type="nucleotide sequence ID" value="NZ_JACXZA010000008.1"/>
</dbReference>
<accession>A0ABR8N1U1</accession>
<dbReference type="EMBL" id="JACXZA010000008">
    <property type="protein sequence ID" value="MBD3922148.1"/>
    <property type="molecule type" value="Genomic_DNA"/>
</dbReference>
<dbReference type="InterPro" id="IPR052194">
    <property type="entry name" value="MESH1"/>
</dbReference>
<dbReference type="Proteomes" id="UP000609346">
    <property type="component" value="Unassembled WGS sequence"/>
</dbReference>
<keyword evidence="2" id="KW-1185">Reference proteome</keyword>
<dbReference type="PANTHER" id="PTHR46246:SF1">
    <property type="entry name" value="GUANOSINE-3',5'-BIS(DIPHOSPHATE) 3'-PYROPHOSPHOHYDROLASE MESH1"/>
    <property type="match status" value="1"/>
</dbReference>
<proteinExistence type="predicted"/>
<evidence type="ECO:0000313" key="1">
    <source>
        <dbReference type="EMBL" id="MBD3922148.1"/>
    </source>
</evidence>
<gene>
    <name evidence="1" type="ORF">H8B09_25550</name>
</gene>
<dbReference type="SUPFAM" id="SSF109604">
    <property type="entry name" value="HD-domain/PDEase-like"/>
    <property type="match status" value="1"/>
</dbReference>
<sequence length="138" mass="15712">MNIELAIAIALEAHRGQVDKGGSPYILHPLAVMNRVETLDEKIVAVLHDVVEDSSITLEQLKGHGFSDEIIDAIRRLTKSAEDSYEAFIEKTMDNQIARNVKIADIKENMNISRIKNPTEHDYNRLVKYKKALERLEE</sequence>
<dbReference type="Pfam" id="PF13328">
    <property type="entry name" value="HD_4"/>
    <property type="match status" value="1"/>
</dbReference>
<comment type="caution">
    <text evidence="1">The sequence shown here is derived from an EMBL/GenBank/DDBJ whole genome shotgun (WGS) entry which is preliminary data.</text>
</comment>
<dbReference type="Gene3D" id="1.10.3210.10">
    <property type="entry name" value="Hypothetical protein af1432"/>
    <property type="match status" value="1"/>
</dbReference>
<dbReference type="PANTHER" id="PTHR46246">
    <property type="entry name" value="GUANOSINE-3',5'-BIS(DIPHOSPHATE) 3'-PYROPHOSPHOHYDROLASE MESH1"/>
    <property type="match status" value="1"/>
</dbReference>
<evidence type="ECO:0000313" key="2">
    <source>
        <dbReference type="Proteomes" id="UP000609346"/>
    </source>
</evidence>
<name>A0ABR8N1U1_9BACL</name>